<dbReference type="InterPro" id="IPR011042">
    <property type="entry name" value="6-blade_b-propeller_TolB-like"/>
</dbReference>
<protein>
    <recommendedName>
        <fullName evidence="4">Dipeptidyl-peptidase V</fullName>
    </recommendedName>
</protein>
<dbReference type="OrthoDB" id="43744at2759"/>
<dbReference type="InterPro" id="IPR029058">
    <property type="entry name" value="AB_hydrolase_fold"/>
</dbReference>
<name>A0A8H5HUJ3_9AGAR</name>
<dbReference type="PANTHER" id="PTHR42776">
    <property type="entry name" value="SERINE PEPTIDASE S9 FAMILY MEMBER"/>
    <property type="match status" value="1"/>
</dbReference>
<dbReference type="GO" id="GO:0006508">
    <property type="term" value="P:proteolysis"/>
    <property type="evidence" value="ECO:0007669"/>
    <property type="project" value="InterPro"/>
</dbReference>
<evidence type="ECO:0000313" key="6">
    <source>
        <dbReference type="EMBL" id="KAF5389524.1"/>
    </source>
</evidence>
<dbReference type="Pfam" id="PF07676">
    <property type="entry name" value="PD40"/>
    <property type="match status" value="1"/>
</dbReference>
<gene>
    <name evidence="6" type="ORF">D9757_004223</name>
</gene>
<dbReference type="InterPro" id="IPR011659">
    <property type="entry name" value="WD40"/>
</dbReference>
<organism evidence="6 7">
    <name type="scientific">Collybiopsis confluens</name>
    <dbReference type="NCBI Taxonomy" id="2823264"/>
    <lineage>
        <taxon>Eukaryota</taxon>
        <taxon>Fungi</taxon>
        <taxon>Dikarya</taxon>
        <taxon>Basidiomycota</taxon>
        <taxon>Agaricomycotina</taxon>
        <taxon>Agaricomycetes</taxon>
        <taxon>Agaricomycetidae</taxon>
        <taxon>Agaricales</taxon>
        <taxon>Marasmiineae</taxon>
        <taxon>Omphalotaceae</taxon>
        <taxon>Collybiopsis</taxon>
    </lineage>
</organism>
<dbReference type="EMBL" id="JAACJN010000021">
    <property type="protein sequence ID" value="KAF5389524.1"/>
    <property type="molecule type" value="Genomic_DNA"/>
</dbReference>
<dbReference type="Gene3D" id="3.40.50.1820">
    <property type="entry name" value="alpha/beta hydrolase"/>
    <property type="match status" value="1"/>
</dbReference>
<comment type="similarity">
    <text evidence="1">Belongs to the peptidase S9C family.</text>
</comment>
<reference evidence="6 7" key="1">
    <citation type="journal article" date="2020" name="ISME J.">
        <title>Uncovering the hidden diversity of litter-decomposition mechanisms in mushroom-forming fungi.</title>
        <authorList>
            <person name="Floudas D."/>
            <person name="Bentzer J."/>
            <person name="Ahren D."/>
            <person name="Johansson T."/>
            <person name="Persson P."/>
            <person name="Tunlid A."/>
        </authorList>
    </citation>
    <scope>NUCLEOTIDE SEQUENCE [LARGE SCALE GENOMIC DNA]</scope>
    <source>
        <strain evidence="6 7">CBS 406.79</strain>
    </source>
</reference>
<evidence type="ECO:0000256" key="2">
    <source>
        <dbReference type="ARBA" id="ARBA00022801"/>
    </source>
</evidence>
<keyword evidence="3" id="KW-0645">Protease</keyword>
<accession>A0A8H5HUJ3</accession>
<dbReference type="GO" id="GO:0004252">
    <property type="term" value="F:serine-type endopeptidase activity"/>
    <property type="evidence" value="ECO:0007669"/>
    <property type="project" value="TreeGrafter"/>
</dbReference>
<dbReference type="InterPro" id="IPR001375">
    <property type="entry name" value="Peptidase_S9_cat"/>
</dbReference>
<sequence>MEPTTNAKSAGITPANVAATQKVRDVKISPDTRHIVYQVVPFYKGPERMTSEVWIAETDIAESARLLTDGLFNDRVAVFHPSGDSVIFLSDRKLPGKAKDLHRLFLSTLDEGLYDPQYLDLGRGVHSFDISPDGRYLAFSSARESPVQVVSSSDPRMFDSQKSSVGLWVYDFQTKDTISIHGSTILYRSRWSQETEYSEMKIILQRISIIPGSSPVTVGTYPRSPSGPNIWLGSGHVLDLQNYEPDNVLDARTLFVHSTAASFSNDTGKTEGLLRLYGDTEDAVRIVNMHTMNRIKHAGSGMVAVEVCTDVDTHIDAVYFSGNTMTRTSITVLPIFRTLENAIWFGAWDAQYSHDPATGKGTFVAAVVLSSGIRNEPPNVWSFRVEETPETELSSGTEVLNVSETLSSTRRKLSSHLQWLKTAAAVHVQVIHWLAEDGTELSGLVRTSGAMPNHPLPTVLFIHGGPYRRDIPDYMPYFANWRELLASAGYLVISPNYRGSQGRGHAFAHAANDGVGAQDWTDCDSMLDEVIRRGWADPKRLAVAGWSHGGSLAAWGVTLTKNRFKAAVVGAGVTHWEGMVMESGSPELEKAIGQRDPWDCGAQDRKSSPIHNVEGVSTAVLILHGEKDERVPVGQAIGFYRGLQRKGNERCKGGTELFVYPREPHGFVERDIPKM</sequence>
<dbReference type="SUPFAM" id="SSF82171">
    <property type="entry name" value="DPP6 N-terminal domain-like"/>
    <property type="match status" value="1"/>
</dbReference>
<evidence type="ECO:0000256" key="3">
    <source>
        <dbReference type="ARBA" id="ARBA00022825"/>
    </source>
</evidence>
<dbReference type="Gene3D" id="2.120.10.30">
    <property type="entry name" value="TolB, C-terminal domain"/>
    <property type="match status" value="1"/>
</dbReference>
<evidence type="ECO:0000259" key="5">
    <source>
        <dbReference type="Pfam" id="PF00326"/>
    </source>
</evidence>
<dbReference type="PANTHER" id="PTHR42776:SF27">
    <property type="entry name" value="DIPEPTIDYL PEPTIDASE FAMILY MEMBER 6"/>
    <property type="match status" value="1"/>
</dbReference>
<evidence type="ECO:0000256" key="4">
    <source>
        <dbReference type="ARBA" id="ARBA00032829"/>
    </source>
</evidence>
<dbReference type="SUPFAM" id="SSF53474">
    <property type="entry name" value="alpha/beta-Hydrolases"/>
    <property type="match status" value="1"/>
</dbReference>
<comment type="caution">
    <text evidence="6">The sequence shown here is derived from an EMBL/GenBank/DDBJ whole genome shotgun (WGS) entry which is preliminary data.</text>
</comment>
<feature type="domain" description="Peptidase S9 prolyl oligopeptidase catalytic" evidence="5">
    <location>
        <begin position="482"/>
        <end position="668"/>
    </location>
</feature>
<keyword evidence="7" id="KW-1185">Reference proteome</keyword>
<keyword evidence="3" id="KW-0720">Serine protease</keyword>
<keyword evidence="2" id="KW-0378">Hydrolase</keyword>
<proteinExistence type="inferred from homology"/>
<dbReference type="AlphaFoldDB" id="A0A8H5HUJ3"/>
<evidence type="ECO:0000313" key="7">
    <source>
        <dbReference type="Proteomes" id="UP000518752"/>
    </source>
</evidence>
<evidence type="ECO:0000256" key="1">
    <source>
        <dbReference type="ARBA" id="ARBA00010040"/>
    </source>
</evidence>
<dbReference type="Pfam" id="PF00326">
    <property type="entry name" value="Peptidase_S9"/>
    <property type="match status" value="1"/>
</dbReference>
<dbReference type="Proteomes" id="UP000518752">
    <property type="component" value="Unassembled WGS sequence"/>
</dbReference>